<accession>A0A227J6U1</accession>
<evidence type="ECO:0000313" key="2">
    <source>
        <dbReference type="EMBL" id="OXE30135.1"/>
    </source>
</evidence>
<dbReference type="InterPro" id="IPR011978">
    <property type="entry name" value="YgfB-like"/>
</dbReference>
<name>A0A227J6U1_VIBPH</name>
<dbReference type="GO" id="GO:0005829">
    <property type="term" value="C:cytosol"/>
    <property type="evidence" value="ECO:0007669"/>
    <property type="project" value="TreeGrafter"/>
</dbReference>
<dbReference type="EMBL" id="NIXT01002525">
    <property type="protein sequence ID" value="OXE30135.1"/>
    <property type="molecule type" value="Genomic_DNA"/>
</dbReference>
<evidence type="ECO:0000256" key="1">
    <source>
        <dbReference type="ARBA" id="ARBA00038308"/>
    </source>
</evidence>
<protein>
    <submittedName>
        <fullName evidence="2">YecA family protein</fullName>
    </submittedName>
</protein>
<dbReference type="PANTHER" id="PTHR37528:SF1">
    <property type="entry name" value="UPF0149 PROTEIN YGFB"/>
    <property type="match status" value="1"/>
</dbReference>
<dbReference type="AlphaFoldDB" id="A0A227J6U1"/>
<dbReference type="SUPFAM" id="SSF101327">
    <property type="entry name" value="YgfB-like"/>
    <property type="match status" value="1"/>
</dbReference>
<organism evidence="2 3">
    <name type="scientific">Vibrio parahaemolyticus</name>
    <dbReference type="NCBI Taxonomy" id="670"/>
    <lineage>
        <taxon>Bacteria</taxon>
        <taxon>Pseudomonadati</taxon>
        <taxon>Pseudomonadota</taxon>
        <taxon>Gammaproteobacteria</taxon>
        <taxon>Vibrionales</taxon>
        <taxon>Vibrionaceae</taxon>
        <taxon>Vibrio</taxon>
    </lineage>
</organism>
<reference evidence="2 3" key="1">
    <citation type="journal article" date="2017" name="Appl. Environ. Microbiol.">
        <title>Parallel evolution of two clades of a major Atlantic endemic Vibrio parahaemolyticus pathogen lineage by independent acquisition of related pathogenicity islands.</title>
        <authorList>
            <person name="Xu F."/>
            <person name="Gonzalez-Escalona N."/>
            <person name="Drees K.P."/>
            <person name="Sebra R.P."/>
            <person name="Cooper V.S."/>
            <person name="Jones S.H."/>
            <person name="Whistler C.A."/>
        </authorList>
    </citation>
    <scope>NUCLEOTIDE SEQUENCE [LARGE SCALE GENOMIC DNA]</scope>
    <source>
        <strain evidence="2 3">MAVP-3</strain>
    </source>
</reference>
<dbReference type="Proteomes" id="UP000214596">
    <property type="component" value="Unassembled WGS sequence"/>
</dbReference>
<dbReference type="STRING" id="670.ACZ92_21130"/>
<sequence length="65" mass="7075">ASDDAKEALADLEEIAKLGIDEDDDFGEQAQLLEQVIEHVKACVLTIHAEFGARPESSESKPTIH</sequence>
<proteinExistence type="inferred from homology"/>
<feature type="non-terminal residue" evidence="2">
    <location>
        <position position="1"/>
    </location>
</feature>
<dbReference type="Pfam" id="PF03695">
    <property type="entry name" value="UPF0149"/>
    <property type="match status" value="1"/>
</dbReference>
<dbReference type="PANTHER" id="PTHR37528">
    <property type="entry name" value="UPF0149 PROTEIN YGFB"/>
    <property type="match status" value="1"/>
</dbReference>
<comment type="caution">
    <text evidence="2">The sequence shown here is derived from an EMBL/GenBank/DDBJ whole genome shotgun (WGS) entry which is preliminary data.</text>
</comment>
<dbReference type="Gene3D" id="1.20.120.740">
    <property type="entry name" value="YgfB uncharacterised protein family UPF0149, PF03695"/>
    <property type="match status" value="1"/>
</dbReference>
<comment type="similarity">
    <text evidence="1">Belongs to the UPF0149 family.</text>
</comment>
<gene>
    <name evidence="2" type="ORF">CA163_24945</name>
</gene>
<dbReference type="InterPro" id="IPR036255">
    <property type="entry name" value="YgfB-like_sf"/>
</dbReference>
<evidence type="ECO:0000313" key="3">
    <source>
        <dbReference type="Proteomes" id="UP000214596"/>
    </source>
</evidence>